<dbReference type="InterPro" id="IPR038089">
    <property type="entry name" value="Med31_sf"/>
</dbReference>
<dbReference type="GO" id="GO:0016592">
    <property type="term" value="C:mediator complex"/>
    <property type="evidence" value="ECO:0007669"/>
    <property type="project" value="InterPro"/>
</dbReference>
<feature type="domain" description="AAR2 C-terminal" evidence="11">
    <location>
        <begin position="536"/>
        <end position="743"/>
    </location>
</feature>
<evidence type="ECO:0000256" key="10">
    <source>
        <dbReference type="SAM" id="MobiDB-lite"/>
    </source>
</evidence>
<feature type="region of interest" description="Disordered" evidence="10">
    <location>
        <begin position="508"/>
        <end position="527"/>
    </location>
</feature>
<dbReference type="InterPro" id="IPR033648">
    <property type="entry name" value="AAR2_C"/>
</dbReference>
<comment type="subcellular location">
    <subcellularLocation>
        <location evidence="1">Nucleus</location>
    </subcellularLocation>
</comment>
<gene>
    <name evidence="13" type="ORF">MOBT1_001908</name>
</gene>
<comment type="similarity">
    <text evidence="3">Belongs to the Mediator complex subunit 31 family.</text>
</comment>
<feature type="domain" description="AAR2 N-terminal" evidence="12">
    <location>
        <begin position="311"/>
        <end position="443"/>
    </location>
</feature>
<keyword evidence="6" id="KW-0010">Activator</keyword>
<evidence type="ECO:0000256" key="4">
    <source>
        <dbReference type="ARBA" id="ARBA00019660"/>
    </source>
</evidence>
<reference evidence="13" key="1">
    <citation type="submission" date="2023-03" db="EMBL/GenBank/DDBJ databases">
        <title>Mating type loci evolution in Malassezia.</title>
        <authorList>
            <person name="Coelho M.A."/>
        </authorList>
    </citation>
    <scope>NUCLEOTIDE SEQUENCE</scope>
    <source>
        <strain evidence="13">CBS 7876</strain>
    </source>
</reference>
<dbReference type="Proteomes" id="UP001214603">
    <property type="component" value="Chromosome 3"/>
</dbReference>
<evidence type="ECO:0000256" key="2">
    <source>
        <dbReference type="ARBA" id="ARBA00006281"/>
    </source>
</evidence>
<keyword evidence="8" id="KW-0539">Nucleus</keyword>
<evidence type="ECO:0000256" key="5">
    <source>
        <dbReference type="ARBA" id="ARBA00023015"/>
    </source>
</evidence>
<organism evidence="13 14">
    <name type="scientific">Malassezia obtusa</name>
    <dbReference type="NCBI Taxonomy" id="76774"/>
    <lineage>
        <taxon>Eukaryota</taxon>
        <taxon>Fungi</taxon>
        <taxon>Dikarya</taxon>
        <taxon>Basidiomycota</taxon>
        <taxon>Ustilaginomycotina</taxon>
        <taxon>Malasseziomycetes</taxon>
        <taxon>Malasseziales</taxon>
        <taxon>Malasseziaceae</taxon>
        <taxon>Malassezia</taxon>
    </lineage>
</organism>
<dbReference type="GO" id="GO:0003712">
    <property type="term" value="F:transcription coregulator activity"/>
    <property type="evidence" value="ECO:0007669"/>
    <property type="project" value="InterPro"/>
</dbReference>
<dbReference type="InterPro" id="IPR033647">
    <property type="entry name" value="Aar2_N"/>
</dbReference>
<protein>
    <recommendedName>
        <fullName evidence="4">Mediator of RNA polymerase II transcription subunit 31</fullName>
    </recommendedName>
    <alternativeName>
        <fullName evidence="9">Mediator complex subunit 31</fullName>
    </alternativeName>
</protein>
<dbReference type="AlphaFoldDB" id="A0AAF0E054"/>
<dbReference type="EMBL" id="CP119936">
    <property type="protein sequence ID" value="WFD03219.1"/>
    <property type="molecule type" value="Genomic_DNA"/>
</dbReference>
<feature type="compositionally biased region" description="Basic and acidic residues" evidence="10">
    <location>
        <begin position="463"/>
        <end position="472"/>
    </location>
</feature>
<dbReference type="Gene3D" id="1.10.10.1340">
    <property type="entry name" value="Mediator of RNA polymerase II, submodule Med31 (Soh1)"/>
    <property type="match status" value="1"/>
</dbReference>
<evidence type="ECO:0000256" key="9">
    <source>
        <dbReference type="ARBA" id="ARBA00031978"/>
    </source>
</evidence>
<dbReference type="InterPro" id="IPR038514">
    <property type="entry name" value="AAR2_C_sf"/>
</dbReference>
<evidence type="ECO:0000256" key="1">
    <source>
        <dbReference type="ARBA" id="ARBA00004123"/>
    </source>
</evidence>
<dbReference type="CDD" id="cd13777">
    <property type="entry name" value="Aar2_N"/>
    <property type="match status" value="1"/>
</dbReference>
<dbReference type="InterPro" id="IPR007946">
    <property type="entry name" value="AAR2"/>
</dbReference>
<evidence type="ECO:0000259" key="12">
    <source>
        <dbReference type="Pfam" id="PF20981"/>
    </source>
</evidence>
<dbReference type="Pfam" id="PF05282">
    <property type="entry name" value="AAR2"/>
    <property type="match status" value="1"/>
</dbReference>
<dbReference type="InterPro" id="IPR036788">
    <property type="entry name" value="T_IF-3_C_sf"/>
</dbReference>
<dbReference type="PANTHER" id="PTHR12689">
    <property type="entry name" value="A1 CISTRON SPLICING FACTOR AAR2-RELATED"/>
    <property type="match status" value="1"/>
</dbReference>
<sequence length="773" mass="85841">MPTAAEDARTRNQQRFSRDLEFLSALCNPFYLHQLSQQGYLDDPNFLRYLTYLDYFRAPEYVQYLTYPQALYFLDLLKHAEFRSAVADTAWPHDTAAKQIAHWATWRLPENTEAPRDEAIQAPLVRLVDPASGKVTGPFKPQDIVAKIDRKAFALLQVAPGAVGRGATAKDATSWTMDELPVCKLISKREEYQKQREAKKKSATTAAPAATKDMQLTWSVSGNDLAHKLSRARKEIARGHKVHAVILSKKGTRRVYPGTPEDQQRIDMVQAIQDALCTSEEDGSTIARVAQGPDWKNQRSLCELHLSAQRACWLLQGLPRGSHIALDLRAAQTDTKFEGYKLVPPGVHCLTWQTASAADGFSASGLRTALLQYTHTQQVLGRRYSAEEDTWHLISNVGDADLVVAPEHLRTLDAHLAPYDADTRWPRLTQHLDADRTTLARVFGVRWGADAVCDSFTPLTEHEDVTSDRELRAPSAAQEGVRFSSGTTHRRTHDARDDADILVEGAASDEELDASSSEDEAPTPSAPSAAVALHITPFALQRSWPREARGIDRTRFSVDKSWLLHDVLTRAADADAAYARSERRPRPPTPLHAPLLREMELVFILFLQANNSAALDHWLALITLFCRASSRLGAPSHYDLHPCEREDAQRVDAPQLDAHIAFMQLLTAQLGALAPEAWAEDLATSEPRVLTDLAELRANIARALGAWAATPHAAERTPPHEALLRAWCALSAATHARFQWTLDAVLDEEAEADELEEGEDAPVIVESGYPYAL</sequence>
<evidence type="ECO:0000256" key="6">
    <source>
        <dbReference type="ARBA" id="ARBA00023159"/>
    </source>
</evidence>
<dbReference type="CDD" id="cd13778">
    <property type="entry name" value="Aar2_C"/>
    <property type="match status" value="1"/>
</dbReference>
<dbReference type="Gene3D" id="2.60.34.20">
    <property type="match status" value="1"/>
</dbReference>
<keyword evidence="14" id="KW-1185">Reference proteome</keyword>
<dbReference type="Gene3D" id="3.30.110.10">
    <property type="entry name" value="Translation initiation factor 3 (IF-3), C-terminal domain"/>
    <property type="match status" value="1"/>
</dbReference>
<dbReference type="GO" id="GO:0006413">
    <property type="term" value="P:translational initiation"/>
    <property type="evidence" value="ECO:0007669"/>
    <property type="project" value="InterPro"/>
</dbReference>
<keyword evidence="5" id="KW-0805">Transcription regulation</keyword>
<dbReference type="InterPro" id="IPR008831">
    <property type="entry name" value="Mediator_Med31"/>
</dbReference>
<evidence type="ECO:0000259" key="11">
    <source>
        <dbReference type="Pfam" id="PF05282"/>
    </source>
</evidence>
<evidence type="ECO:0000256" key="8">
    <source>
        <dbReference type="ARBA" id="ARBA00023242"/>
    </source>
</evidence>
<keyword evidence="7" id="KW-0804">Transcription</keyword>
<dbReference type="Pfam" id="PF05669">
    <property type="entry name" value="Med31"/>
    <property type="match status" value="1"/>
</dbReference>
<name>A0AAF0E054_9BASI</name>
<dbReference type="GO" id="GO:0006355">
    <property type="term" value="P:regulation of DNA-templated transcription"/>
    <property type="evidence" value="ECO:0007669"/>
    <property type="project" value="InterPro"/>
</dbReference>
<evidence type="ECO:0000256" key="7">
    <source>
        <dbReference type="ARBA" id="ARBA00023163"/>
    </source>
</evidence>
<feature type="compositionally biased region" description="Acidic residues" evidence="10">
    <location>
        <begin position="508"/>
        <end position="521"/>
    </location>
</feature>
<evidence type="ECO:0000313" key="14">
    <source>
        <dbReference type="Proteomes" id="UP001214603"/>
    </source>
</evidence>
<dbReference type="InterPro" id="IPR038516">
    <property type="entry name" value="AAR2_N_sf"/>
</dbReference>
<evidence type="ECO:0000313" key="13">
    <source>
        <dbReference type="EMBL" id="WFD03219.1"/>
    </source>
</evidence>
<comment type="similarity">
    <text evidence="2">Belongs to the AAR2 family.</text>
</comment>
<evidence type="ECO:0000256" key="3">
    <source>
        <dbReference type="ARBA" id="ARBA00006378"/>
    </source>
</evidence>
<feature type="region of interest" description="Disordered" evidence="10">
    <location>
        <begin position="463"/>
        <end position="499"/>
    </location>
</feature>
<dbReference type="Pfam" id="PF20981">
    <property type="entry name" value="AAR2_1st"/>
    <property type="match status" value="1"/>
</dbReference>
<dbReference type="Gene3D" id="1.25.40.550">
    <property type="entry name" value="Aar2, C-terminal domain-like"/>
    <property type="match status" value="1"/>
</dbReference>
<dbReference type="PANTHER" id="PTHR12689:SF4">
    <property type="entry name" value="PROTEIN AAR2 HOMOLOG"/>
    <property type="match status" value="1"/>
</dbReference>
<dbReference type="GO" id="GO:0000244">
    <property type="term" value="P:spliceosomal tri-snRNP complex assembly"/>
    <property type="evidence" value="ECO:0007669"/>
    <property type="project" value="TreeGrafter"/>
</dbReference>
<accession>A0AAF0E054</accession>
<proteinExistence type="inferred from homology"/>